<evidence type="ECO:0000313" key="3">
    <source>
        <dbReference type="Proteomes" id="UP000326198"/>
    </source>
</evidence>
<protein>
    <submittedName>
        <fullName evidence="2">Uncharacterized protein</fullName>
    </submittedName>
</protein>
<accession>A0A5N7B116</accession>
<feature type="compositionally biased region" description="Acidic residues" evidence="1">
    <location>
        <begin position="263"/>
        <end position="276"/>
    </location>
</feature>
<name>A0A5N7B116_9EURO</name>
<dbReference type="Proteomes" id="UP000326198">
    <property type="component" value="Unassembled WGS sequence"/>
</dbReference>
<organism evidence="2 3">
    <name type="scientific">Aspergillus bertholletiae</name>
    <dbReference type="NCBI Taxonomy" id="1226010"/>
    <lineage>
        <taxon>Eukaryota</taxon>
        <taxon>Fungi</taxon>
        <taxon>Dikarya</taxon>
        <taxon>Ascomycota</taxon>
        <taxon>Pezizomycotina</taxon>
        <taxon>Eurotiomycetes</taxon>
        <taxon>Eurotiomycetidae</taxon>
        <taxon>Eurotiales</taxon>
        <taxon>Aspergillaceae</taxon>
        <taxon>Aspergillus</taxon>
        <taxon>Aspergillus subgen. Circumdati</taxon>
    </lineage>
</organism>
<keyword evidence="3" id="KW-1185">Reference proteome</keyword>
<dbReference type="AlphaFoldDB" id="A0A5N7B116"/>
<gene>
    <name evidence="2" type="ORF">BDV26DRAFT_295582</name>
</gene>
<reference evidence="2 3" key="1">
    <citation type="submission" date="2019-04" db="EMBL/GenBank/DDBJ databases">
        <title>Friends and foes A comparative genomics studyof 23 Aspergillus species from section Flavi.</title>
        <authorList>
            <consortium name="DOE Joint Genome Institute"/>
            <person name="Kjaerbolling I."/>
            <person name="Vesth T."/>
            <person name="Frisvad J.C."/>
            <person name="Nybo J.L."/>
            <person name="Theobald S."/>
            <person name="Kildgaard S."/>
            <person name="Isbrandt T."/>
            <person name="Kuo A."/>
            <person name="Sato A."/>
            <person name="Lyhne E.K."/>
            <person name="Kogle M.E."/>
            <person name="Wiebenga A."/>
            <person name="Kun R.S."/>
            <person name="Lubbers R.J."/>
            <person name="Makela M.R."/>
            <person name="Barry K."/>
            <person name="Chovatia M."/>
            <person name="Clum A."/>
            <person name="Daum C."/>
            <person name="Haridas S."/>
            <person name="He G."/>
            <person name="LaButti K."/>
            <person name="Lipzen A."/>
            <person name="Mondo S."/>
            <person name="Riley R."/>
            <person name="Salamov A."/>
            <person name="Simmons B.A."/>
            <person name="Magnuson J.K."/>
            <person name="Henrissat B."/>
            <person name="Mortensen U.H."/>
            <person name="Larsen T.O."/>
            <person name="Devries R.P."/>
            <person name="Grigoriev I.V."/>
            <person name="Machida M."/>
            <person name="Baker S.E."/>
            <person name="Andersen M.R."/>
        </authorList>
    </citation>
    <scope>NUCLEOTIDE SEQUENCE [LARGE SCALE GENOMIC DNA]</scope>
    <source>
        <strain evidence="2 3">IBT 29228</strain>
    </source>
</reference>
<feature type="region of interest" description="Disordered" evidence="1">
    <location>
        <begin position="260"/>
        <end position="284"/>
    </location>
</feature>
<proteinExistence type="predicted"/>
<evidence type="ECO:0000256" key="1">
    <source>
        <dbReference type="SAM" id="MobiDB-lite"/>
    </source>
</evidence>
<dbReference type="EMBL" id="ML736274">
    <property type="protein sequence ID" value="KAE8374820.1"/>
    <property type="molecule type" value="Genomic_DNA"/>
</dbReference>
<dbReference type="OrthoDB" id="4403049at2759"/>
<sequence>MPDRWLEWSGFPTGPECRISIPHRELPWTGSACALGAANRQFIQDRIAEVEARGPATEQEKITRMAKWRYFGMLYPDNTPIYNNNRTEERTENRFRQIRCLAEVSALEEDALPIFAGVFQRQTEEWAAAEGDDHPRLIPCCEELGRFLTCAHEVADPDFRRSGVAPFEAGPDVMSGLEEILAEEPDSSVQREQYHECVRQECARLRENLEDDHISRLINKISIIASPDCDMEVNAGLVTGECYVGHYPGWYSTSLYCRQRPDDGEDRDTEEEGEEVPDSRNIQD</sequence>
<evidence type="ECO:0000313" key="2">
    <source>
        <dbReference type="EMBL" id="KAE8374820.1"/>
    </source>
</evidence>